<reference evidence="2" key="1">
    <citation type="submission" date="2024-02" db="EMBL/GenBank/DDBJ databases">
        <authorList>
            <consortium name="ELIXIR-Norway"/>
            <consortium name="Elixir Norway"/>
        </authorList>
    </citation>
    <scope>NUCLEOTIDE SEQUENCE</scope>
</reference>
<keyword evidence="3" id="KW-1185">Reference proteome</keyword>
<organism evidence="2 3">
    <name type="scientific">Sphagnum troendelagicum</name>
    <dbReference type="NCBI Taxonomy" id="128251"/>
    <lineage>
        <taxon>Eukaryota</taxon>
        <taxon>Viridiplantae</taxon>
        <taxon>Streptophyta</taxon>
        <taxon>Embryophyta</taxon>
        <taxon>Bryophyta</taxon>
        <taxon>Sphagnophytina</taxon>
        <taxon>Sphagnopsida</taxon>
        <taxon>Sphagnales</taxon>
        <taxon>Sphagnaceae</taxon>
        <taxon>Sphagnum</taxon>
    </lineage>
</organism>
<dbReference type="Proteomes" id="UP001497512">
    <property type="component" value="Chromosome 10"/>
</dbReference>
<evidence type="ECO:0000313" key="3">
    <source>
        <dbReference type="Proteomes" id="UP001497512"/>
    </source>
</evidence>
<sequence length="77" mass="8364">MAHGMAVNSTTAKKVLALCIMMPVVALGARLYSDPLHHRSVSSRQELSDENSMPPPHVPPPLPASVLEHRQQRAQSS</sequence>
<proteinExistence type="predicted"/>
<name>A0ABP0TEU5_9BRYO</name>
<evidence type="ECO:0000256" key="1">
    <source>
        <dbReference type="SAM" id="MobiDB-lite"/>
    </source>
</evidence>
<feature type="region of interest" description="Disordered" evidence="1">
    <location>
        <begin position="39"/>
        <end position="77"/>
    </location>
</feature>
<feature type="compositionally biased region" description="Pro residues" evidence="1">
    <location>
        <begin position="53"/>
        <end position="63"/>
    </location>
</feature>
<evidence type="ECO:0000313" key="2">
    <source>
        <dbReference type="EMBL" id="CAK9194805.1"/>
    </source>
</evidence>
<gene>
    <name evidence="2" type="ORF">CSSPTR1EN2_LOCUS2709</name>
</gene>
<accession>A0ABP0TEU5</accession>
<protein>
    <submittedName>
        <fullName evidence="2">Uncharacterized protein</fullName>
    </submittedName>
</protein>
<dbReference type="EMBL" id="OZ019902">
    <property type="protein sequence ID" value="CAK9194805.1"/>
    <property type="molecule type" value="Genomic_DNA"/>
</dbReference>